<organism evidence="1 2">
    <name type="scientific">Pseudomonas amygdali pv. lachrymans</name>
    <name type="common">Pseudomonas syringae pv. lachrymans</name>
    <dbReference type="NCBI Taxonomy" id="53707"/>
    <lineage>
        <taxon>Bacteria</taxon>
        <taxon>Pseudomonadati</taxon>
        <taxon>Pseudomonadota</taxon>
        <taxon>Gammaproteobacteria</taxon>
        <taxon>Pseudomonadales</taxon>
        <taxon>Pseudomonadaceae</taxon>
        <taxon>Pseudomonas</taxon>
        <taxon>Pseudomonas amygdali</taxon>
    </lineage>
</organism>
<evidence type="ECO:0008006" key="3">
    <source>
        <dbReference type="Google" id="ProtNLM"/>
    </source>
</evidence>
<dbReference type="AlphaFoldDB" id="A0A0P9VZA8"/>
<gene>
    <name evidence="1" type="ORF">ALO35_04177</name>
</gene>
<accession>A0A0P9VZA8</accession>
<sequence length="144" mass="16448">MMNSKDLYNSPVEIGARIILMLAGLAREVDLDELIFLDYAAIYSSDFQGEASLHPVLLNRLAELVRRREIFPGAIKFFTAKGLMTSQVDEHGVRYSITTAGSEFAANLTTEYHSGFRRHVSWVEENIDYLTTQRRTIYKIERAI</sequence>
<dbReference type="PATRIC" id="fig|53707.9.peg.6208"/>
<reference evidence="1 2" key="1">
    <citation type="submission" date="2015-09" db="EMBL/GenBank/DDBJ databases">
        <title>Genome announcement of multiple Pseudomonas syringae strains.</title>
        <authorList>
            <person name="Thakur S."/>
            <person name="Wang P.W."/>
            <person name="Gong Y."/>
            <person name="Weir B.S."/>
            <person name="Guttman D.S."/>
        </authorList>
    </citation>
    <scope>NUCLEOTIDE SEQUENCE [LARGE SCALE GENOMIC DNA]</scope>
    <source>
        <strain evidence="1 2">ICMP3507</strain>
    </source>
</reference>
<name>A0A0P9VZA8_PSEAV</name>
<dbReference type="InterPro" id="IPR046904">
    <property type="entry name" value="ABC-3C_MC2"/>
</dbReference>
<dbReference type="EMBL" id="LJQP01000045">
    <property type="protein sequence ID" value="KPX76545.1"/>
    <property type="molecule type" value="Genomic_DNA"/>
</dbReference>
<comment type="caution">
    <text evidence="1">The sequence shown here is derived from an EMBL/GenBank/DDBJ whole genome shotgun (WGS) entry which is preliminary data.</text>
</comment>
<dbReference type="Proteomes" id="UP000050265">
    <property type="component" value="Unassembled WGS sequence"/>
</dbReference>
<dbReference type="Pfam" id="PF20288">
    <property type="entry name" value="MC2"/>
    <property type="match status" value="1"/>
</dbReference>
<proteinExistence type="predicted"/>
<evidence type="ECO:0000313" key="1">
    <source>
        <dbReference type="EMBL" id="KPX76545.1"/>
    </source>
</evidence>
<evidence type="ECO:0000313" key="2">
    <source>
        <dbReference type="Proteomes" id="UP000050265"/>
    </source>
</evidence>
<protein>
    <recommendedName>
        <fullName evidence="3">Threonine transporter</fullName>
    </recommendedName>
</protein>